<evidence type="ECO:0000313" key="5">
    <source>
        <dbReference type="EMBL" id="CAG8444540.1"/>
    </source>
</evidence>
<reference evidence="5" key="1">
    <citation type="submission" date="2021-06" db="EMBL/GenBank/DDBJ databases">
        <authorList>
            <person name="Kallberg Y."/>
            <person name="Tangrot J."/>
            <person name="Rosling A."/>
        </authorList>
    </citation>
    <scope>NUCLEOTIDE SEQUENCE</scope>
    <source>
        <strain evidence="5">CL551</strain>
    </source>
</reference>
<dbReference type="InterPro" id="IPR027417">
    <property type="entry name" value="P-loop_NTPase"/>
</dbReference>
<dbReference type="Gene3D" id="2.170.16.10">
    <property type="entry name" value="Hedgehog/Intein (Hint) domain"/>
    <property type="match status" value="1"/>
</dbReference>
<dbReference type="Pfam" id="PF04548">
    <property type="entry name" value="AIG1"/>
    <property type="match status" value="1"/>
</dbReference>
<evidence type="ECO:0000256" key="3">
    <source>
        <dbReference type="SAM" id="Coils"/>
    </source>
</evidence>
<evidence type="ECO:0000256" key="1">
    <source>
        <dbReference type="ARBA" id="ARBA00022741"/>
    </source>
</evidence>
<dbReference type="GO" id="GO:0016540">
    <property type="term" value="P:protein autoprocessing"/>
    <property type="evidence" value="ECO:0007669"/>
    <property type="project" value="InterPro"/>
</dbReference>
<keyword evidence="1" id="KW-0547">Nucleotide-binding</keyword>
<dbReference type="SMART" id="SM00306">
    <property type="entry name" value="HintN"/>
    <property type="match status" value="1"/>
</dbReference>
<evidence type="ECO:0000256" key="2">
    <source>
        <dbReference type="ARBA" id="ARBA00023134"/>
    </source>
</evidence>
<dbReference type="InterPro" id="IPR001767">
    <property type="entry name" value="Hedgehog_Hint"/>
</dbReference>
<keyword evidence="3" id="KW-0175">Coiled coil</keyword>
<dbReference type="InterPro" id="IPR003587">
    <property type="entry name" value="Hint_dom_N"/>
</dbReference>
<feature type="domain" description="AIG1-type G" evidence="4">
    <location>
        <begin position="54"/>
        <end position="260"/>
    </location>
</feature>
<comment type="caution">
    <text evidence="5">The sequence shown here is derived from an EMBL/GenBank/DDBJ whole genome shotgun (WGS) entry which is preliminary data.</text>
</comment>
<dbReference type="SUPFAM" id="SSF52540">
    <property type="entry name" value="P-loop containing nucleoside triphosphate hydrolases"/>
    <property type="match status" value="1"/>
</dbReference>
<dbReference type="CDD" id="cd00081">
    <property type="entry name" value="Hint"/>
    <property type="match status" value="1"/>
</dbReference>
<evidence type="ECO:0000313" key="6">
    <source>
        <dbReference type="Proteomes" id="UP000789342"/>
    </source>
</evidence>
<dbReference type="OrthoDB" id="8954335at2759"/>
<dbReference type="EMBL" id="CAJVPV010000141">
    <property type="protein sequence ID" value="CAG8444540.1"/>
    <property type="molecule type" value="Genomic_DNA"/>
</dbReference>
<gene>
    <name evidence="5" type="ORF">AMORRO_LOCUS523</name>
</gene>
<dbReference type="InterPro" id="IPR006703">
    <property type="entry name" value="G_AIG1"/>
</dbReference>
<dbReference type="Proteomes" id="UP000789342">
    <property type="component" value="Unassembled WGS sequence"/>
</dbReference>
<dbReference type="GO" id="GO:0005525">
    <property type="term" value="F:GTP binding"/>
    <property type="evidence" value="ECO:0007669"/>
    <property type="project" value="UniProtKB-KW"/>
</dbReference>
<feature type="coiled-coil region" evidence="3">
    <location>
        <begin position="259"/>
        <end position="307"/>
    </location>
</feature>
<organism evidence="5 6">
    <name type="scientific">Acaulospora morrowiae</name>
    <dbReference type="NCBI Taxonomy" id="94023"/>
    <lineage>
        <taxon>Eukaryota</taxon>
        <taxon>Fungi</taxon>
        <taxon>Fungi incertae sedis</taxon>
        <taxon>Mucoromycota</taxon>
        <taxon>Glomeromycotina</taxon>
        <taxon>Glomeromycetes</taxon>
        <taxon>Diversisporales</taxon>
        <taxon>Acaulosporaceae</taxon>
        <taxon>Acaulospora</taxon>
    </lineage>
</organism>
<name>A0A9N8VE22_9GLOM</name>
<sequence>MHTQNGLQNEVAGDAAPPEYDFVDTEEVDNGESDYTESQITSLPPAPAIGSQSLRFPAILLLGPTGVGKSTFGNWLLGFDGDIGPFVTGPTSDSITKICHTKLIQINDRTFNVIDTPGLFDTNEDVKNEESLNKIADTINLCSYGIQAIIFVVEKNCNSYSSKTMTIIKSFLGDQALDHMIVAFTHCNTNQTMDDQQLQRALNSRMKSFLTSVNNRYIVSPNPDLFRQGDDIVNNNIEKAKYMIDSFPAAYTTEMFNKVREAREAIEQQQEASRNMLEEQLLTREQINEYEQEISRLRSEVDRVGRNVAYKEAAGKCFKLDTKVILETGETIPISSVVVGDKVCVDANNERLEFSEVYLIAHYDPETETEFLKIEFTSPRTGLTESVTLSPDHHILNNNIFDFARNVQPYSSQLRVLDGSQMVYVRVANVTKETHKGYIAIFTRAGTLVADNVMCSCYASVVPYQYTINTVLTPLMISTKLKKSNYDGKDAHPYLGFLYNRYQDVNRIIGKVTGK</sequence>
<keyword evidence="6" id="KW-1185">Reference proteome</keyword>
<protein>
    <submittedName>
        <fullName evidence="5">14961_t:CDS:1</fullName>
    </submittedName>
</protein>
<dbReference type="InterPro" id="IPR045058">
    <property type="entry name" value="GIMA/IAN/Toc"/>
</dbReference>
<dbReference type="PROSITE" id="PS51720">
    <property type="entry name" value="G_AIG1"/>
    <property type="match status" value="1"/>
</dbReference>
<keyword evidence="2" id="KW-0342">GTP-binding</keyword>
<dbReference type="Pfam" id="PF01079">
    <property type="entry name" value="Hint"/>
    <property type="match status" value="1"/>
</dbReference>
<accession>A0A9N8VE22</accession>
<dbReference type="PANTHER" id="PTHR10903">
    <property type="entry name" value="GTPASE, IMAP FAMILY MEMBER-RELATED"/>
    <property type="match status" value="1"/>
</dbReference>
<proteinExistence type="predicted"/>
<dbReference type="InterPro" id="IPR036844">
    <property type="entry name" value="Hint_dom_sf"/>
</dbReference>
<dbReference type="Gene3D" id="3.40.50.300">
    <property type="entry name" value="P-loop containing nucleotide triphosphate hydrolases"/>
    <property type="match status" value="1"/>
</dbReference>
<evidence type="ECO:0000259" key="4">
    <source>
        <dbReference type="PROSITE" id="PS51720"/>
    </source>
</evidence>
<dbReference type="AlphaFoldDB" id="A0A9N8VE22"/>
<dbReference type="SUPFAM" id="SSF51294">
    <property type="entry name" value="Hedgehog/intein (Hint) domain"/>
    <property type="match status" value="1"/>
</dbReference>
<dbReference type="PANTHER" id="PTHR10903:SF184">
    <property type="entry name" value="GTP-BINDING PROTEIN A"/>
    <property type="match status" value="1"/>
</dbReference>